<reference evidence="1 2" key="1">
    <citation type="submission" date="2019-06" db="EMBL/GenBank/DDBJ databases">
        <title>Sequencing the genomes of 1000 actinobacteria strains.</title>
        <authorList>
            <person name="Klenk H.-P."/>
        </authorList>
    </citation>
    <scope>NUCLEOTIDE SEQUENCE [LARGE SCALE GENOMIC DNA]</scope>
    <source>
        <strain evidence="1 2">DSM 45928</strain>
    </source>
</reference>
<keyword evidence="2" id="KW-1185">Reference proteome</keyword>
<gene>
    <name evidence="1" type="ORF">FB566_2815</name>
</gene>
<dbReference type="EMBL" id="VFOW01000001">
    <property type="protein sequence ID" value="TQL77261.1"/>
    <property type="molecule type" value="Genomic_DNA"/>
</dbReference>
<proteinExistence type="predicted"/>
<name>A0A543AXF5_9ACTN</name>
<comment type="caution">
    <text evidence="1">The sequence shown here is derived from an EMBL/GenBank/DDBJ whole genome shotgun (WGS) entry which is preliminary data.</text>
</comment>
<dbReference type="Proteomes" id="UP000317043">
    <property type="component" value="Unassembled WGS sequence"/>
</dbReference>
<organism evidence="1 2">
    <name type="scientific">Stackebrandtia endophytica</name>
    <dbReference type="NCBI Taxonomy" id="1496996"/>
    <lineage>
        <taxon>Bacteria</taxon>
        <taxon>Bacillati</taxon>
        <taxon>Actinomycetota</taxon>
        <taxon>Actinomycetes</taxon>
        <taxon>Glycomycetales</taxon>
        <taxon>Glycomycetaceae</taxon>
        <taxon>Stackebrandtia</taxon>
    </lineage>
</organism>
<dbReference type="InParanoid" id="A0A543AXF5"/>
<dbReference type="AlphaFoldDB" id="A0A543AXF5"/>
<sequence>MGMSLPAPVLDLASDVVPDAEDHGKLAFAYAHGPLLSGFGTDEELGLVCVWDQDAVPETAPSQASHITQRDFDTALTAVTDGRVWPASRQTPLTEIAGFAYGVLLSDEDGAGTAARGAVGEFPTALATTSGQKLAMEVGNVAAKLTAEPDRWLRADLLSTSLYHAYVAWFAAHERYFTGARRRAEYARHFGFDLTVLELEDALWRADEPGEAADRYQAMAEVILNDL</sequence>
<protein>
    <submittedName>
        <fullName evidence="1">Uncharacterized protein</fullName>
    </submittedName>
</protein>
<evidence type="ECO:0000313" key="2">
    <source>
        <dbReference type="Proteomes" id="UP000317043"/>
    </source>
</evidence>
<evidence type="ECO:0000313" key="1">
    <source>
        <dbReference type="EMBL" id="TQL77261.1"/>
    </source>
</evidence>
<accession>A0A543AXF5</accession>